<dbReference type="Gramene" id="KFK30941">
    <property type="protein sequence ID" value="KFK30941"/>
    <property type="gene ID" value="AALP_AA6G047400"/>
</dbReference>
<dbReference type="EMBL" id="CM002874">
    <property type="protein sequence ID" value="KFK30941.1"/>
    <property type="molecule type" value="Genomic_DNA"/>
</dbReference>
<accession>A0A087GM39</accession>
<organism evidence="2 3">
    <name type="scientific">Arabis alpina</name>
    <name type="common">Alpine rock-cress</name>
    <dbReference type="NCBI Taxonomy" id="50452"/>
    <lineage>
        <taxon>Eukaryota</taxon>
        <taxon>Viridiplantae</taxon>
        <taxon>Streptophyta</taxon>
        <taxon>Embryophyta</taxon>
        <taxon>Tracheophyta</taxon>
        <taxon>Spermatophyta</taxon>
        <taxon>Magnoliopsida</taxon>
        <taxon>eudicotyledons</taxon>
        <taxon>Gunneridae</taxon>
        <taxon>Pentapetalae</taxon>
        <taxon>rosids</taxon>
        <taxon>malvids</taxon>
        <taxon>Brassicales</taxon>
        <taxon>Brassicaceae</taxon>
        <taxon>Arabideae</taxon>
        <taxon>Arabis</taxon>
    </lineage>
</organism>
<reference evidence="3" key="1">
    <citation type="journal article" date="2015" name="Nat. Plants">
        <title>Genome expansion of Arabis alpina linked with retrotransposition and reduced symmetric DNA methylation.</title>
        <authorList>
            <person name="Willing E.M."/>
            <person name="Rawat V."/>
            <person name="Mandakova T."/>
            <person name="Maumus F."/>
            <person name="James G.V."/>
            <person name="Nordstroem K.J."/>
            <person name="Becker C."/>
            <person name="Warthmann N."/>
            <person name="Chica C."/>
            <person name="Szarzynska B."/>
            <person name="Zytnicki M."/>
            <person name="Albani M.C."/>
            <person name="Kiefer C."/>
            <person name="Bergonzi S."/>
            <person name="Castaings L."/>
            <person name="Mateos J.L."/>
            <person name="Berns M.C."/>
            <person name="Bujdoso N."/>
            <person name="Piofczyk T."/>
            <person name="de Lorenzo L."/>
            <person name="Barrero-Sicilia C."/>
            <person name="Mateos I."/>
            <person name="Piednoel M."/>
            <person name="Hagmann J."/>
            <person name="Chen-Min-Tao R."/>
            <person name="Iglesias-Fernandez R."/>
            <person name="Schuster S.C."/>
            <person name="Alonso-Blanco C."/>
            <person name="Roudier F."/>
            <person name="Carbonero P."/>
            <person name="Paz-Ares J."/>
            <person name="Davis S.J."/>
            <person name="Pecinka A."/>
            <person name="Quesneville H."/>
            <person name="Colot V."/>
            <person name="Lysak M.A."/>
            <person name="Weigel D."/>
            <person name="Coupland G."/>
            <person name="Schneeberger K."/>
        </authorList>
    </citation>
    <scope>NUCLEOTIDE SEQUENCE [LARGE SCALE GENOMIC DNA]</scope>
    <source>
        <strain evidence="3">cv. Pajares</strain>
    </source>
</reference>
<dbReference type="Proteomes" id="UP000029120">
    <property type="component" value="Chromosome 6"/>
</dbReference>
<evidence type="ECO:0000256" key="1">
    <source>
        <dbReference type="SAM" id="SignalP"/>
    </source>
</evidence>
<feature type="chain" id="PRO_5001822203" description="FeoB-associated Cys-rich membrane protein" evidence="1">
    <location>
        <begin position="25"/>
        <end position="46"/>
    </location>
</feature>
<name>A0A087GM39_ARAAL</name>
<gene>
    <name evidence="2" type="ordered locus">AALP_Aa6g047400</name>
</gene>
<keyword evidence="1" id="KW-0732">Signal</keyword>
<proteinExistence type="predicted"/>
<protein>
    <recommendedName>
        <fullName evidence="4">FeoB-associated Cys-rich membrane protein</fullName>
    </recommendedName>
</protein>
<keyword evidence="3" id="KW-1185">Reference proteome</keyword>
<evidence type="ECO:0000313" key="3">
    <source>
        <dbReference type="Proteomes" id="UP000029120"/>
    </source>
</evidence>
<feature type="signal peptide" evidence="1">
    <location>
        <begin position="1"/>
        <end position="24"/>
    </location>
</feature>
<evidence type="ECO:0000313" key="2">
    <source>
        <dbReference type="EMBL" id="KFK30941.1"/>
    </source>
</evidence>
<evidence type="ECO:0008006" key="4">
    <source>
        <dbReference type="Google" id="ProtNLM"/>
    </source>
</evidence>
<sequence length="46" mass="5049">MNNLFHSLLVFATFLGLLWKIHRAFRRASPIGDGCVCGGELCLSSP</sequence>
<dbReference type="AlphaFoldDB" id="A0A087GM39"/>